<reference evidence="1 2" key="1">
    <citation type="submission" date="2024-02" db="EMBL/GenBank/DDBJ databases">
        <title>De novo assembly and annotation of 12 fungi associated with fruit tree decline syndrome in Ontario, Canada.</title>
        <authorList>
            <person name="Sulman M."/>
            <person name="Ellouze W."/>
            <person name="Ilyukhin E."/>
        </authorList>
    </citation>
    <scope>NUCLEOTIDE SEQUENCE [LARGE SCALE GENOMIC DNA]</scope>
    <source>
        <strain evidence="1 2">FDS-637</strain>
    </source>
</reference>
<protein>
    <submittedName>
        <fullName evidence="1">Uncharacterized protein</fullName>
    </submittedName>
</protein>
<comment type="caution">
    <text evidence="1">The sequence shown here is derived from an EMBL/GenBank/DDBJ whole genome shotgun (WGS) entry which is preliminary data.</text>
</comment>
<gene>
    <name evidence="1" type="ORF">SLS55_001990</name>
</gene>
<sequence>MEQDCANYLAGTYVELGRKAATENDGKALEKYVSELQELHDAIIKLGRITVNKKVILLLGRLYHLQARKEEAKKCFRDHVGTCLELLSDEDPSNDYQAYMGLGESLGRLYDDENALAAWSMIGPRNRSTDDPRDRYEGMTSKPSGPLYYRCANGECDHIWRFANDIYVCRDCIDCMFCEKCHTELKTGRMEWRVCGKDHEFLYVPKWDSEAAEKVEKGHVKVGNDPAMKIADWVDKLRREYGIEVPEDGAGST</sequence>
<dbReference type="GeneID" id="92006075"/>
<organism evidence="1 2">
    <name type="scientific">Diplodia seriata</name>
    <dbReference type="NCBI Taxonomy" id="420778"/>
    <lineage>
        <taxon>Eukaryota</taxon>
        <taxon>Fungi</taxon>
        <taxon>Dikarya</taxon>
        <taxon>Ascomycota</taxon>
        <taxon>Pezizomycotina</taxon>
        <taxon>Dothideomycetes</taxon>
        <taxon>Dothideomycetes incertae sedis</taxon>
        <taxon>Botryosphaeriales</taxon>
        <taxon>Botryosphaeriaceae</taxon>
        <taxon>Diplodia</taxon>
    </lineage>
</organism>
<keyword evidence="2" id="KW-1185">Reference proteome</keyword>
<proteinExistence type="predicted"/>
<name>A0ABR3CQX1_9PEZI</name>
<dbReference type="RefSeq" id="XP_066636044.1">
    <property type="nucleotide sequence ID" value="XM_066773477.1"/>
</dbReference>
<dbReference type="Proteomes" id="UP001430584">
    <property type="component" value="Unassembled WGS sequence"/>
</dbReference>
<evidence type="ECO:0000313" key="1">
    <source>
        <dbReference type="EMBL" id="KAL0263015.1"/>
    </source>
</evidence>
<dbReference type="EMBL" id="JAJVCZ030000002">
    <property type="protein sequence ID" value="KAL0263015.1"/>
    <property type="molecule type" value="Genomic_DNA"/>
</dbReference>
<accession>A0ABR3CQX1</accession>
<evidence type="ECO:0000313" key="2">
    <source>
        <dbReference type="Proteomes" id="UP001430584"/>
    </source>
</evidence>